<proteinExistence type="predicted"/>
<protein>
    <submittedName>
        <fullName evidence="1">Uncharacterized protein</fullName>
    </submittedName>
</protein>
<sequence length="60" mass="6870">MSEEVNVSEAKKEFKIEVSISEANVSYKSDFPESDTVFWLEWVKNVILQKTLSSLTQEGN</sequence>
<evidence type="ECO:0000313" key="1">
    <source>
        <dbReference type="EMBL" id="CAB4143072.1"/>
    </source>
</evidence>
<name>A0A6J5MA64_9CAUD</name>
<dbReference type="EMBL" id="LR796418">
    <property type="protein sequence ID" value="CAB4143072.1"/>
    <property type="molecule type" value="Genomic_DNA"/>
</dbReference>
<dbReference type="EMBL" id="LR796737">
    <property type="protein sequence ID" value="CAB4162596.1"/>
    <property type="molecule type" value="Genomic_DNA"/>
</dbReference>
<reference evidence="1" key="1">
    <citation type="submission" date="2020-04" db="EMBL/GenBank/DDBJ databases">
        <authorList>
            <person name="Chiriac C."/>
            <person name="Salcher M."/>
            <person name="Ghai R."/>
            <person name="Kavagutti S V."/>
        </authorList>
    </citation>
    <scope>NUCLEOTIDE SEQUENCE</scope>
</reference>
<evidence type="ECO:0000313" key="2">
    <source>
        <dbReference type="EMBL" id="CAB4162596.1"/>
    </source>
</evidence>
<accession>A0A6J5MA64</accession>
<gene>
    <name evidence="1" type="ORF">UFOVP436_69</name>
    <name evidence="2" type="ORF">UFOVP784_69</name>
</gene>
<organism evidence="1">
    <name type="scientific">uncultured Caudovirales phage</name>
    <dbReference type="NCBI Taxonomy" id="2100421"/>
    <lineage>
        <taxon>Viruses</taxon>
        <taxon>Duplodnaviria</taxon>
        <taxon>Heunggongvirae</taxon>
        <taxon>Uroviricota</taxon>
        <taxon>Caudoviricetes</taxon>
        <taxon>Peduoviridae</taxon>
        <taxon>Maltschvirus</taxon>
        <taxon>Maltschvirus maltsch</taxon>
    </lineage>
</organism>